<dbReference type="InterPro" id="IPR012902">
    <property type="entry name" value="N_methyl_site"/>
</dbReference>
<dbReference type="PROSITE" id="PS00409">
    <property type="entry name" value="PROKAR_NTER_METHYL"/>
    <property type="match status" value="1"/>
</dbReference>
<evidence type="ECO:0000313" key="3">
    <source>
        <dbReference type="Proteomes" id="UP001253545"/>
    </source>
</evidence>
<sequence length="163" mass="17951">MNKLSANTQYHSLACKKGFTLLELMIVLVIVGVLATAGLTSYQSFVLRAQLSETAAQLGFFAREFNTWKQINGRYPNDSHIALPPDANGLAINPIDWSTPTLLGGNWNWEGPDRYSYAGISIDGATAEEEDIILLDTIMDNGDLNTGEFRKTGNGRYTFIISE</sequence>
<evidence type="ECO:0000256" key="1">
    <source>
        <dbReference type="SAM" id="Phobius"/>
    </source>
</evidence>
<comment type="caution">
    <text evidence="2">The sequence shown here is derived from an EMBL/GenBank/DDBJ whole genome shotgun (WGS) entry which is preliminary data.</text>
</comment>
<gene>
    <name evidence="2" type="ORF">RM552_17370</name>
</gene>
<dbReference type="NCBIfam" id="TIGR02532">
    <property type="entry name" value="IV_pilin_GFxxxE"/>
    <property type="match status" value="1"/>
</dbReference>
<keyword evidence="1" id="KW-1133">Transmembrane helix</keyword>
<feature type="transmembrane region" description="Helical" evidence="1">
    <location>
        <begin position="21"/>
        <end position="42"/>
    </location>
</feature>
<name>A0ABU2ZW78_9ALTE</name>
<keyword evidence="1" id="KW-0812">Transmembrane</keyword>
<dbReference type="Gene3D" id="3.30.700.10">
    <property type="entry name" value="Glycoprotein, Type 4 Pilin"/>
    <property type="match status" value="1"/>
</dbReference>
<evidence type="ECO:0000313" key="2">
    <source>
        <dbReference type="EMBL" id="MDT0596631.1"/>
    </source>
</evidence>
<proteinExistence type="predicted"/>
<dbReference type="RefSeq" id="WP_311370153.1">
    <property type="nucleotide sequence ID" value="NZ_JAVRHX010000008.1"/>
</dbReference>
<reference evidence="2 3" key="1">
    <citation type="submission" date="2023-09" db="EMBL/GenBank/DDBJ databases">
        <authorList>
            <person name="Rey-Velasco X."/>
        </authorList>
    </citation>
    <scope>NUCLEOTIDE SEQUENCE [LARGE SCALE GENOMIC DNA]</scope>
    <source>
        <strain evidence="2 3">P117</strain>
    </source>
</reference>
<keyword evidence="1" id="KW-0472">Membrane</keyword>
<dbReference type="EMBL" id="JAVRHX010000008">
    <property type="protein sequence ID" value="MDT0596631.1"/>
    <property type="molecule type" value="Genomic_DNA"/>
</dbReference>
<protein>
    <submittedName>
        <fullName evidence="2">Prepilin-type N-terminal cleavage/methylation domain-containing protein</fullName>
    </submittedName>
</protein>
<dbReference type="Pfam" id="PF07963">
    <property type="entry name" value="N_methyl"/>
    <property type="match status" value="1"/>
</dbReference>
<dbReference type="InterPro" id="IPR045584">
    <property type="entry name" value="Pilin-like"/>
</dbReference>
<keyword evidence="3" id="KW-1185">Reference proteome</keyword>
<accession>A0ABU2ZW78</accession>
<dbReference type="SUPFAM" id="SSF54523">
    <property type="entry name" value="Pili subunits"/>
    <property type="match status" value="1"/>
</dbReference>
<dbReference type="Proteomes" id="UP001253545">
    <property type="component" value="Unassembled WGS sequence"/>
</dbReference>
<organism evidence="2 3">
    <name type="scientific">Glaciecola petra</name>
    <dbReference type="NCBI Taxonomy" id="3075602"/>
    <lineage>
        <taxon>Bacteria</taxon>
        <taxon>Pseudomonadati</taxon>
        <taxon>Pseudomonadota</taxon>
        <taxon>Gammaproteobacteria</taxon>
        <taxon>Alteromonadales</taxon>
        <taxon>Alteromonadaceae</taxon>
        <taxon>Glaciecola</taxon>
    </lineage>
</organism>